<comment type="caution">
    <text evidence="1">The sequence shown here is derived from an EMBL/GenBank/DDBJ whole genome shotgun (WGS) entry which is preliminary data.</text>
</comment>
<name>A0ACA9PDD5_9GLOM</name>
<feature type="non-terminal residue" evidence="1">
    <location>
        <position position="228"/>
    </location>
</feature>
<gene>
    <name evidence="1" type="ORF">RPERSI_LOCUS10163</name>
</gene>
<dbReference type="EMBL" id="CAJVQC010019867">
    <property type="protein sequence ID" value="CAG8704173.1"/>
    <property type="molecule type" value="Genomic_DNA"/>
</dbReference>
<keyword evidence="2" id="KW-1185">Reference proteome</keyword>
<sequence length="228" mass="26313">MKGDLNKKQMKGASRRGRNFVVENRELIQEIQSILGEEIKEIRKLQEQTNNEVKEIKKIMVVNKLSQLVDNYDKIAKIKQKKLEKDIKVKPKKEIEAKRGGVYLIRFDPLKKGKFKRVVKDTEIKDLHSAVTRGLASSMVEQLTLNQEVGEKEKFIKRYPKEEPKDMKKEIEAAIRALENGENVPDNTVPPEPVPRQNNPDQKASPNQIPRKIIILAGLFFLIVIIIR</sequence>
<reference evidence="1" key="1">
    <citation type="submission" date="2021-06" db="EMBL/GenBank/DDBJ databases">
        <authorList>
            <person name="Kallberg Y."/>
            <person name="Tangrot J."/>
            <person name="Rosling A."/>
        </authorList>
    </citation>
    <scope>NUCLEOTIDE SEQUENCE</scope>
    <source>
        <strain evidence="1">MA461A</strain>
    </source>
</reference>
<organism evidence="1 2">
    <name type="scientific">Racocetra persica</name>
    <dbReference type="NCBI Taxonomy" id="160502"/>
    <lineage>
        <taxon>Eukaryota</taxon>
        <taxon>Fungi</taxon>
        <taxon>Fungi incertae sedis</taxon>
        <taxon>Mucoromycota</taxon>
        <taxon>Glomeromycotina</taxon>
        <taxon>Glomeromycetes</taxon>
        <taxon>Diversisporales</taxon>
        <taxon>Gigasporaceae</taxon>
        <taxon>Racocetra</taxon>
    </lineage>
</organism>
<proteinExistence type="predicted"/>
<evidence type="ECO:0000313" key="2">
    <source>
        <dbReference type="Proteomes" id="UP000789920"/>
    </source>
</evidence>
<dbReference type="Proteomes" id="UP000789920">
    <property type="component" value="Unassembled WGS sequence"/>
</dbReference>
<evidence type="ECO:0000313" key="1">
    <source>
        <dbReference type="EMBL" id="CAG8704173.1"/>
    </source>
</evidence>
<protein>
    <submittedName>
        <fullName evidence="1">36042_t:CDS:1</fullName>
    </submittedName>
</protein>
<accession>A0ACA9PDD5</accession>